<dbReference type="GO" id="GO:0000139">
    <property type="term" value="C:Golgi membrane"/>
    <property type="evidence" value="ECO:0007669"/>
    <property type="project" value="UniProtKB-SubCell"/>
</dbReference>
<evidence type="ECO:0000259" key="10">
    <source>
        <dbReference type="SMART" id="SM00762"/>
    </source>
</evidence>
<dbReference type="InterPro" id="IPR048682">
    <property type="entry name" value="COG4"/>
</dbReference>
<dbReference type="Pfam" id="PF08318">
    <property type="entry name" value="COG4_m"/>
    <property type="match status" value="1"/>
</dbReference>
<dbReference type="PANTHER" id="PTHR24016">
    <property type="entry name" value="CONSERVED OLIGOMERIC GOLGI COMPLEX SUBUNIT 4"/>
    <property type="match status" value="1"/>
</dbReference>
<feature type="region of interest" description="Disordered" evidence="9">
    <location>
        <begin position="1"/>
        <end position="21"/>
    </location>
</feature>
<dbReference type="STRING" id="436010.A0A166NCC7"/>
<evidence type="ECO:0000256" key="7">
    <source>
        <dbReference type="ARBA" id="ARBA00023136"/>
    </source>
</evidence>
<dbReference type="AlphaFoldDB" id="A0A166NCC7"/>
<keyword evidence="6" id="KW-0333">Golgi apparatus</keyword>
<evidence type="ECO:0000256" key="2">
    <source>
        <dbReference type="ARBA" id="ARBA00009215"/>
    </source>
</evidence>
<dbReference type="Pfam" id="PF20663">
    <property type="entry name" value="COG4_N"/>
    <property type="match status" value="1"/>
</dbReference>
<comment type="similarity">
    <text evidence="2">Belongs to the COG4 family.</text>
</comment>
<keyword evidence="5" id="KW-0653">Protein transport</keyword>
<evidence type="ECO:0000256" key="6">
    <source>
        <dbReference type="ARBA" id="ARBA00023034"/>
    </source>
</evidence>
<keyword evidence="4" id="KW-0813">Transport</keyword>
<gene>
    <name evidence="11" type="ORF">FIBSPDRAFT_821699</name>
</gene>
<protein>
    <recommendedName>
        <fullName evidence="3">Conserved oligomeric Golgi complex subunit 4</fullName>
    </recommendedName>
    <alternativeName>
        <fullName evidence="8">Component of oligomeric Golgi complex 4</fullName>
    </alternativeName>
</protein>
<evidence type="ECO:0000256" key="3">
    <source>
        <dbReference type="ARBA" id="ARBA00020975"/>
    </source>
</evidence>
<reference evidence="11 12" key="1">
    <citation type="journal article" date="2016" name="Mol. Biol. Evol.">
        <title>Comparative Genomics of Early-Diverging Mushroom-Forming Fungi Provides Insights into the Origins of Lignocellulose Decay Capabilities.</title>
        <authorList>
            <person name="Nagy L.G."/>
            <person name="Riley R."/>
            <person name="Tritt A."/>
            <person name="Adam C."/>
            <person name="Daum C."/>
            <person name="Floudas D."/>
            <person name="Sun H."/>
            <person name="Yadav J.S."/>
            <person name="Pangilinan J."/>
            <person name="Larsson K.H."/>
            <person name="Matsuura K."/>
            <person name="Barry K."/>
            <person name="Labutti K."/>
            <person name="Kuo R."/>
            <person name="Ohm R.A."/>
            <person name="Bhattacharya S.S."/>
            <person name="Shirouzu T."/>
            <person name="Yoshinaga Y."/>
            <person name="Martin F.M."/>
            <person name="Grigoriev I.V."/>
            <person name="Hibbett D.S."/>
        </authorList>
    </citation>
    <scope>NUCLEOTIDE SEQUENCE [LARGE SCALE GENOMIC DNA]</scope>
    <source>
        <strain evidence="11 12">CBS 109695</strain>
    </source>
</reference>
<keyword evidence="7" id="KW-0472">Membrane</keyword>
<feature type="compositionally biased region" description="Polar residues" evidence="9">
    <location>
        <begin position="8"/>
        <end position="21"/>
    </location>
</feature>
<evidence type="ECO:0000256" key="5">
    <source>
        <dbReference type="ARBA" id="ARBA00022927"/>
    </source>
</evidence>
<feature type="domain" description="COG4 transport protein middle alpha-helical bundle" evidence="10">
    <location>
        <begin position="177"/>
        <end position="514"/>
    </location>
</feature>
<evidence type="ECO:0000256" key="4">
    <source>
        <dbReference type="ARBA" id="ARBA00022448"/>
    </source>
</evidence>
<evidence type="ECO:0000256" key="9">
    <source>
        <dbReference type="SAM" id="MobiDB-lite"/>
    </source>
</evidence>
<organism evidence="11 12">
    <name type="scientific">Athelia psychrophila</name>
    <dbReference type="NCBI Taxonomy" id="1759441"/>
    <lineage>
        <taxon>Eukaryota</taxon>
        <taxon>Fungi</taxon>
        <taxon>Dikarya</taxon>
        <taxon>Basidiomycota</taxon>
        <taxon>Agaricomycotina</taxon>
        <taxon>Agaricomycetes</taxon>
        <taxon>Agaricomycetidae</taxon>
        <taxon>Atheliales</taxon>
        <taxon>Atheliaceae</taxon>
        <taxon>Athelia</taxon>
    </lineage>
</organism>
<comment type="subcellular location">
    <subcellularLocation>
        <location evidence="1">Golgi apparatus membrane</location>
        <topology evidence="1">Peripheral membrane protein</topology>
    </subcellularLocation>
</comment>
<evidence type="ECO:0000313" key="12">
    <source>
        <dbReference type="Proteomes" id="UP000076532"/>
    </source>
</evidence>
<dbReference type="InterPro" id="IPR048684">
    <property type="entry name" value="COG4_C"/>
</dbReference>
<dbReference type="Pfam" id="PF20662">
    <property type="entry name" value="COG4_C"/>
    <property type="match status" value="1"/>
</dbReference>
<dbReference type="Gene3D" id="1.20.58.1970">
    <property type="match status" value="1"/>
</dbReference>
<dbReference type="GO" id="GO:0015031">
    <property type="term" value="P:protein transport"/>
    <property type="evidence" value="ECO:0007669"/>
    <property type="project" value="UniProtKB-KW"/>
</dbReference>
<keyword evidence="12" id="KW-1185">Reference proteome</keyword>
<dbReference type="SMART" id="SM00762">
    <property type="entry name" value="Cog4"/>
    <property type="match status" value="1"/>
</dbReference>
<dbReference type="PANTHER" id="PTHR24016:SF0">
    <property type="entry name" value="CONSERVED OLIGOMERIC GOLGI COMPLEX SUBUNIT 4"/>
    <property type="match status" value="1"/>
</dbReference>
<accession>A0A166NCC7</accession>
<dbReference type="Proteomes" id="UP000076532">
    <property type="component" value="Unassembled WGS sequence"/>
</dbReference>
<sequence length="767" mass="86076">MSVVAENGSAQSPTQRQDPRSLTNLSEILSCLSSFQSEETQLSNSLTELLGAREPIVASLSRLQSLVPHLDELHLEASLFSKKVSSTAETAERVGGKVKSLDEEMRRVREAAERVGRVMELKSSLASMQSSIESQDWESATRHCARAMSLPLDVISGPFAETAVPTSESHLPPAQTLQFAREQLLSIFQRNFEEASRSRDAAATSRFFKLFPAIGWEAEGLEAYAAFVIDLVRVKAPASAKTSSPLYYITALTALFESVAMIVDQHQPVVEKYYGTGKMSSVIKHLLEECDRVVKKYVDAWEEDRSMKRKLSDVLNATIAPQEFSSPTIRRQASQFSAPDEDTVDPREIDKALSELAGMTGRWGLFRKFLTEQMSEEPFDEEDVEGENVELSPKQSKAPLPITSKEPVVPDSQEILADTTASNDIFDKLLITYYTPMEIWYIRTIIDKAHRLSQPDMSQSPATTTTPDDVFYILKFALSRLLSTGSTNALERTSKLLIDVMDRDYNMVIKRKLDDVYRSASNAGGPAARGEKAERENRNAYLILLNDLDVSASHMERLVKDAFSNPSVSQHYLSIEHDAVKKAISSLSGLVPKFKTTLRTGVEQLFNQLMRPKLRTLIPDVYKDVSYVLDDDSYSAAEYQDVVRKRFIKAWETLADGYKDTFSEGNYRLIFGLALDVLLRPWEKFILSLKFSELGAIRFDRDIRSVTTYLSSQTAFGDVREKFTRLQQTSTLLNLDSEEDVEEFYSGSGITWALTLQEARTIAGLKL</sequence>
<dbReference type="EMBL" id="KV417524">
    <property type="protein sequence ID" value="KZP24864.1"/>
    <property type="molecule type" value="Genomic_DNA"/>
</dbReference>
<proteinExistence type="inferred from homology"/>
<evidence type="ECO:0000313" key="11">
    <source>
        <dbReference type="EMBL" id="KZP24864.1"/>
    </source>
</evidence>
<evidence type="ECO:0000256" key="1">
    <source>
        <dbReference type="ARBA" id="ARBA00004395"/>
    </source>
</evidence>
<evidence type="ECO:0000256" key="8">
    <source>
        <dbReference type="ARBA" id="ARBA00031340"/>
    </source>
</evidence>
<dbReference type="InterPro" id="IPR013167">
    <property type="entry name" value="COG4_M"/>
</dbReference>
<dbReference type="OrthoDB" id="47059at2759"/>
<dbReference type="Gene3D" id="1.10.287.1060">
    <property type="entry name" value="ESAT-6-like"/>
    <property type="match status" value="1"/>
</dbReference>
<dbReference type="InterPro" id="IPR048680">
    <property type="entry name" value="COG4_N"/>
</dbReference>
<name>A0A166NCC7_9AGAM</name>